<dbReference type="EMBL" id="WTVS01000002">
    <property type="protein sequence ID" value="NMF96002.1"/>
    <property type="molecule type" value="Genomic_DNA"/>
</dbReference>
<proteinExistence type="predicted"/>
<name>A0ABX1N9R4_9RHOO</name>
<organism evidence="1 2">
    <name type="scientific">Aromatoleum toluolicum</name>
    <dbReference type="NCBI Taxonomy" id="90060"/>
    <lineage>
        <taxon>Bacteria</taxon>
        <taxon>Pseudomonadati</taxon>
        <taxon>Pseudomonadota</taxon>
        <taxon>Betaproteobacteria</taxon>
        <taxon>Rhodocyclales</taxon>
        <taxon>Rhodocyclaceae</taxon>
        <taxon>Aromatoleum</taxon>
    </lineage>
</organism>
<protein>
    <submittedName>
        <fullName evidence="1">Uncharacterized protein</fullName>
    </submittedName>
</protein>
<gene>
    <name evidence="1" type="ORF">GPA27_01150</name>
</gene>
<dbReference type="Proteomes" id="UP000634522">
    <property type="component" value="Unassembled WGS sequence"/>
</dbReference>
<evidence type="ECO:0000313" key="1">
    <source>
        <dbReference type="EMBL" id="NMF96002.1"/>
    </source>
</evidence>
<sequence>MDFSQLLSIAGSVLLALGGGAAIVFALAKWLGGVWAARILENERLAGAREQELLVRRRNVYTKLSVSLRVFLNASTRSNVDDQKRFLEAYDEAALWAPDEVMNSVGHLLDLIKTNTASRGSVTEETLQIAYASAIAAMRKDCGFPNTKFNYRVVSF</sequence>
<reference evidence="1 2" key="1">
    <citation type="submission" date="2019-12" db="EMBL/GenBank/DDBJ databases">
        <title>Comparative genomics gives insights into the taxonomy of the Azoarcus-Aromatoleum group and reveals separate origins of nif in the plant-associated Azoarcus and non-plant-associated Aromatoleum sub-groups.</title>
        <authorList>
            <person name="Lafos M."/>
            <person name="Maluk M."/>
            <person name="Batista M."/>
            <person name="Junghare M."/>
            <person name="Carmona M."/>
            <person name="Faoro H."/>
            <person name="Cruz L.M."/>
            <person name="Battistoni F."/>
            <person name="De Souza E."/>
            <person name="Pedrosa F."/>
            <person name="Chen W.-M."/>
            <person name="Poole P.S."/>
            <person name="Dixon R.A."/>
            <person name="James E.K."/>
        </authorList>
    </citation>
    <scope>NUCLEOTIDE SEQUENCE [LARGE SCALE GENOMIC DNA]</scope>
    <source>
        <strain evidence="1 2">T</strain>
    </source>
</reference>
<comment type="caution">
    <text evidence="1">The sequence shown here is derived from an EMBL/GenBank/DDBJ whole genome shotgun (WGS) entry which is preliminary data.</text>
</comment>
<accession>A0ABX1N9R4</accession>
<dbReference type="RefSeq" id="WP_169136957.1">
    <property type="nucleotide sequence ID" value="NZ_WTVS01000002.1"/>
</dbReference>
<keyword evidence="2" id="KW-1185">Reference proteome</keyword>
<evidence type="ECO:0000313" key="2">
    <source>
        <dbReference type="Proteomes" id="UP000634522"/>
    </source>
</evidence>